<proteinExistence type="predicted"/>
<organism evidence="3">
    <name type="scientific">Rhodopseudomonas palustris (strain BisB18)</name>
    <dbReference type="NCBI Taxonomy" id="316056"/>
    <lineage>
        <taxon>Bacteria</taxon>
        <taxon>Pseudomonadati</taxon>
        <taxon>Pseudomonadota</taxon>
        <taxon>Alphaproteobacteria</taxon>
        <taxon>Hyphomicrobiales</taxon>
        <taxon>Nitrobacteraceae</taxon>
        <taxon>Rhodopseudomonas</taxon>
    </lineage>
</organism>
<accession>Q215G0</accession>
<reference evidence="3" key="1">
    <citation type="submission" date="2006-03" db="EMBL/GenBank/DDBJ databases">
        <title>Complete sequence of Rhodopseudomonas palustris BisB18.</title>
        <authorList>
            <consortium name="US DOE Joint Genome Institute"/>
            <person name="Copeland A."/>
            <person name="Lucas S."/>
            <person name="Lapidus A."/>
            <person name="Barry K."/>
            <person name="Detter J.C."/>
            <person name="Glavina del Rio T."/>
            <person name="Hammon N."/>
            <person name="Israni S."/>
            <person name="Dalin E."/>
            <person name="Tice H."/>
            <person name="Pitluck S."/>
            <person name="Chain P."/>
            <person name="Malfatti S."/>
            <person name="Shin M."/>
            <person name="Vergez L."/>
            <person name="Schmutz J."/>
            <person name="Larimer F."/>
            <person name="Land M."/>
            <person name="Hauser L."/>
            <person name="Pelletier D.A."/>
            <person name="Kyrpides N."/>
            <person name="Anderson I."/>
            <person name="Oda Y."/>
            <person name="Harwood C.S."/>
            <person name="Richardson P."/>
        </authorList>
    </citation>
    <scope>NUCLEOTIDE SEQUENCE [LARGE SCALE GENOMIC DNA]</scope>
    <source>
        <strain evidence="3">BisB18</strain>
    </source>
</reference>
<dbReference type="InterPro" id="IPR012533">
    <property type="entry name" value="YcnI-copper_dom"/>
</dbReference>
<dbReference type="eggNOG" id="COG4549">
    <property type="taxonomic scope" value="Bacteria"/>
</dbReference>
<evidence type="ECO:0000313" key="3">
    <source>
        <dbReference type="EMBL" id="ABD87976.1"/>
    </source>
</evidence>
<dbReference type="Pfam" id="PF07987">
    <property type="entry name" value="DUF1775"/>
    <property type="match status" value="1"/>
</dbReference>
<gene>
    <name evidence="3" type="ordered locus">RPC_2425</name>
</gene>
<evidence type="ECO:0000259" key="2">
    <source>
        <dbReference type="Pfam" id="PF07987"/>
    </source>
</evidence>
<feature type="domain" description="YncI copper-binding" evidence="2">
    <location>
        <begin position="30"/>
        <end position="175"/>
    </location>
</feature>
<evidence type="ECO:0000256" key="1">
    <source>
        <dbReference type="SAM" id="SignalP"/>
    </source>
</evidence>
<dbReference type="HOGENOM" id="CLU_087540_1_1_5"/>
<dbReference type="STRING" id="316056.RPC_2425"/>
<feature type="signal peptide" evidence="1">
    <location>
        <begin position="1"/>
        <end position="29"/>
    </location>
</feature>
<dbReference type="EMBL" id="CP000301">
    <property type="protein sequence ID" value="ABD87976.1"/>
    <property type="molecule type" value="Genomic_DNA"/>
</dbReference>
<keyword evidence="1" id="KW-0732">Signal</keyword>
<dbReference type="KEGG" id="rpc:RPC_2425"/>
<dbReference type="AlphaFoldDB" id="Q215G0"/>
<feature type="chain" id="PRO_5004199396" evidence="1">
    <location>
        <begin position="30"/>
        <end position="180"/>
    </location>
</feature>
<sequence length="180" mass="18954">MSGAMTGMRCARVALVAVVVGVGSTAADAHVTIRPNEAAAGSYVEAALNVPHGCDGSATVAVRVKIPNGVMSVKPQMKPGWSVEIKKRKLDAPVAGLHGKTITEVVDEVSWRGGPLPDHLYDSFGLQMKTPDGAGQTLYFPVVQECEQGVNRWIEIPAAGQSADKLHEPAPVLRLKPKAP</sequence>
<name>Q215G0_RHOPB</name>
<dbReference type="CDD" id="cd08545">
    <property type="entry name" value="YcnI_like"/>
    <property type="match status" value="1"/>
</dbReference>
<dbReference type="Gene3D" id="2.60.40.2230">
    <property type="entry name" value="Uncharacterised protein YcnI-like PF07987, DUF1775"/>
    <property type="match status" value="1"/>
</dbReference>
<protein>
    <submittedName>
        <fullName evidence="3">Nuclear export factor GLE1</fullName>
    </submittedName>
</protein>
<dbReference type="InterPro" id="IPR038507">
    <property type="entry name" value="YcnI-like_sf"/>
</dbReference>